<dbReference type="Proteomes" id="UP000006906">
    <property type="component" value="Chromosome 1"/>
</dbReference>
<feature type="compositionally biased region" description="Basic and acidic residues" evidence="8">
    <location>
        <begin position="496"/>
        <end position="505"/>
    </location>
</feature>
<evidence type="ECO:0000313" key="10">
    <source>
        <dbReference type="Proteomes" id="UP000006906"/>
    </source>
</evidence>
<dbReference type="Gramene" id="PNW88610">
    <property type="protein sequence ID" value="PNW88610"/>
    <property type="gene ID" value="CHLRE_01g037000v5"/>
</dbReference>
<dbReference type="AlphaFoldDB" id="A0A2K3E739"/>
<keyword evidence="10" id="KW-1185">Reference proteome</keyword>
<dbReference type="Pfam" id="PF00450">
    <property type="entry name" value="Peptidase_S10"/>
    <property type="match status" value="1"/>
</dbReference>
<reference evidence="9 10" key="1">
    <citation type="journal article" date="2007" name="Science">
        <title>The Chlamydomonas genome reveals the evolution of key animal and plant functions.</title>
        <authorList>
            <person name="Merchant S.S."/>
            <person name="Prochnik S.E."/>
            <person name="Vallon O."/>
            <person name="Harris E.H."/>
            <person name="Karpowicz S.J."/>
            <person name="Witman G.B."/>
            <person name="Terry A."/>
            <person name="Salamov A."/>
            <person name="Fritz-Laylin L.K."/>
            <person name="Marechal-Drouard L."/>
            <person name="Marshall W.F."/>
            <person name="Qu L.H."/>
            <person name="Nelson D.R."/>
            <person name="Sanderfoot A.A."/>
            <person name="Spalding M.H."/>
            <person name="Kapitonov V.V."/>
            <person name="Ren Q."/>
            <person name="Ferris P."/>
            <person name="Lindquist E."/>
            <person name="Shapiro H."/>
            <person name="Lucas S.M."/>
            <person name="Grimwood J."/>
            <person name="Schmutz J."/>
            <person name="Cardol P."/>
            <person name="Cerutti H."/>
            <person name="Chanfreau G."/>
            <person name="Chen C.L."/>
            <person name="Cognat V."/>
            <person name="Croft M.T."/>
            <person name="Dent R."/>
            <person name="Dutcher S."/>
            <person name="Fernandez E."/>
            <person name="Fukuzawa H."/>
            <person name="Gonzalez-Ballester D."/>
            <person name="Gonzalez-Halphen D."/>
            <person name="Hallmann A."/>
            <person name="Hanikenne M."/>
            <person name="Hippler M."/>
            <person name="Inwood W."/>
            <person name="Jabbari K."/>
            <person name="Kalanon M."/>
            <person name="Kuras R."/>
            <person name="Lefebvre P.A."/>
            <person name="Lemaire S.D."/>
            <person name="Lobanov A.V."/>
            <person name="Lohr M."/>
            <person name="Manuell A."/>
            <person name="Meier I."/>
            <person name="Mets L."/>
            <person name="Mittag M."/>
            <person name="Mittelmeier T."/>
            <person name="Moroney J.V."/>
            <person name="Moseley J."/>
            <person name="Napoli C."/>
            <person name="Nedelcu A.M."/>
            <person name="Niyogi K."/>
            <person name="Novoselov S.V."/>
            <person name="Paulsen I.T."/>
            <person name="Pazour G."/>
            <person name="Purton S."/>
            <person name="Ral J.P."/>
            <person name="Riano-Pachon D.M."/>
            <person name="Riekhof W."/>
            <person name="Rymarquis L."/>
            <person name="Schroda M."/>
            <person name="Stern D."/>
            <person name="Umen J."/>
            <person name="Willows R."/>
            <person name="Wilson N."/>
            <person name="Zimmer S.L."/>
            <person name="Allmer J."/>
            <person name="Balk J."/>
            <person name="Bisova K."/>
            <person name="Chen C.J."/>
            <person name="Elias M."/>
            <person name="Gendler K."/>
            <person name="Hauser C."/>
            <person name="Lamb M.R."/>
            <person name="Ledford H."/>
            <person name="Long J.C."/>
            <person name="Minagawa J."/>
            <person name="Page M.D."/>
            <person name="Pan J."/>
            <person name="Pootakham W."/>
            <person name="Roje S."/>
            <person name="Rose A."/>
            <person name="Stahlberg E."/>
            <person name="Terauchi A.M."/>
            <person name="Yang P."/>
            <person name="Ball S."/>
            <person name="Bowler C."/>
            <person name="Dieckmann C.L."/>
            <person name="Gladyshev V.N."/>
            <person name="Green P."/>
            <person name="Jorgensen R."/>
            <person name="Mayfield S."/>
            <person name="Mueller-Roeber B."/>
            <person name="Rajamani S."/>
            <person name="Sayre R.T."/>
            <person name="Brokstein P."/>
            <person name="Dubchak I."/>
            <person name="Goodstein D."/>
            <person name="Hornick L."/>
            <person name="Huang Y.W."/>
            <person name="Jhaveri J."/>
            <person name="Luo Y."/>
            <person name="Martinez D."/>
            <person name="Ngau W.C."/>
            <person name="Otillar B."/>
            <person name="Poliakov A."/>
            <person name="Porter A."/>
            <person name="Szajkowski L."/>
            <person name="Werner G."/>
            <person name="Zhou K."/>
            <person name="Grigoriev I.V."/>
            <person name="Rokhsar D.S."/>
            <person name="Grossman A.R."/>
        </authorList>
    </citation>
    <scope>NUCLEOTIDE SEQUENCE [LARGE SCALE GENOMIC DNA]</scope>
    <source>
        <strain evidence="10">CC-503</strain>
    </source>
</reference>
<dbReference type="OMA" id="AEMGPYR"/>
<name>A0A2K3E739_CHLRE</name>
<proteinExistence type="inferred from homology"/>
<dbReference type="PANTHER" id="PTHR11802">
    <property type="entry name" value="SERINE PROTEASE FAMILY S10 SERINE CARBOXYPEPTIDASE"/>
    <property type="match status" value="1"/>
</dbReference>
<feature type="region of interest" description="Disordered" evidence="8">
    <location>
        <begin position="480"/>
        <end position="505"/>
    </location>
</feature>
<dbReference type="GO" id="GO:0006508">
    <property type="term" value="P:proteolysis"/>
    <property type="evidence" value="ECO:0007669"/>
    <property type="project" value="UniProtKB-KW"/>
</dbReference>
<evidence type="ECO:0000256" key="3">
    <source>
        <dbReference type="ARBA" id="ARBA00022670"/>
    </source>
</evidence>
<dbReference type="SUPFAM" id="SSF53474">
    <property type="entry name" value="alpha/beta-Hydrolases"/>
    <property type="match status" value="1"/>
</dbReference>
<organism evidence="9 10">
    <name type="scientific">Chlamydomonas reinhardtii</name>
    <name type="common">Chlamydomonas smithii</name>
    <dbReference type="NCBI Taxonomy" id="3055"/>
    <lineage>
        <taxon>Eukaryota</taxon>
        <taxon>Viridiplantae</taxon>
        <taxon>Chlorophyta</taxon>
        <taxon>core chlorophytes</taxon>
        <taxon>Chlorophyceae</taxon>
        <taxon>CS clade</taxon>
        <taxon>Chlamydomonadales</taxon>
        <taxon>Chlamydomonadaceae</taxon>
        <taxon>Chlamydomonas</taxon>
    </lineage>
</organism>
<dbReference type="Gene3D" id="3.40.50.1820">
    <property type="entry name" value="alpha/beta hydrolase"/>
    <property type="match status" value="1"/>
</dbReference>
<dbReference type="InParanoid" id="A0A2K3E739"/>
<keyword evidence="5 7" id="KW-0378">Hydrolase</keyword>
<dbReference type="EMBL" id="CM008962">
    <property type="protein sequence ID" value="PNW88610.1"/>
    <property type="molecule type" value="Genomic_DNA"/>
</dbReference>
<sequence>MILRIAAAARFLEPSHALPSSSAGLPLAGSTWQPLAEASDVASIHASPSSASPKVASGYIRLHRPRPDTDARMFYVFVESRNPTPETPLILWLTGGPGCSGELPLLVEQGPYELEGFNVSTGAGGDVLVRRRRYSWDRQFHLLYLDQPVGTGFSYSTDPHDKAHNERDVSRDVLDFLRQFYAARPGLANISLFLGGESYAGHYIPPLASAILRANARRDSSSLRIPLRGVAIVNGYFDPGVQYSSMADYVYSNGLISTQLRASINRWMPLCRGAARLCGVSRWGWACKAAAWTCDALSFQRLTRALPHTNWADIRMVCDPASRPLGTPCYYNFSAIHRYWNRPDVQAEVGVPAAANITWVGCKDADMSADFLADIGSSFSWMLPPLMDAGVRVLLIHGDKDIVCNWLGAERMLDGLRWARAAEWRDVKPVNLTVAGAVAGSVRQLGPLAFVRLYDAGHIAVMDQPGAAMALMRRFAAGQPLAQQEEPESGIQAGGEGRETAAARR</sequence>
<evidence type="ECO:0000256" key="2">
    <source>
        <dbReference type="ARBA" id="ARBA00022645"/>
    </source>
</evidence>
<dbReference type="ExpressionAtlas" id="A0A2K3E739">
    <property type="expression patterns" value="baseline and differential"/>
</dbReference>
<dbReference type="InterPro" id="IPR029058">
    <property type="entry name" value="AB_hydrolase_fold"/>
</dbReference>
<dbReference type="PROSITE" id="PS00131">
    <property type="entry name" value="CARBOXYPEPT_SER_SER"/>
    <property type="match status" value="1"/>
</dbReference>
<evidence type="ECO:0000256" key="8">
    <source>
        <dbReference type="SAM" id="MobiDB-lite"/>
    </source>
</evidence>
<keyword evidence="3 7" id="KW-0645">Protease</keyword>
<gene>
    <name evidence="9" type="ORF">CHLRE_01g037000v5</name>
</gene>
<keyword evidence="6" id="KW-0325">Glycoprotein</keyword>
<evidence type="ECO:0000256" key="4">
    <source>
        <dbReference type="ARBA" id="ARBA00022729"/>
    </source>
</evidence>
<dbReference type="GeneID" id="5715489"/>
<dbReference type="GO" id="GO:0004185">
    <property type="term" value="F:serine-type carboxypeptidase activity"/>
    <property type="evidence" value="ECO:0000318"/>
    <property type="project" value="GO_Central"/>
</dbReference>
<comment type="similarity">
    <text evidence="1 7">Belongs to the peptidase S10 family.</text>
</comment>
<dbReference type="KEGG" id="cre:CHLRE_01g037000v5"/>
<evidence type="ECO:0000313" key="9">
    <source>
        <dbReference type="EMBL" id="PNW88610.1"/>
    </source>
</evidence>
<keyword evidence="2 7" id="KW-0121">Carboxypeptidase</keyword>
<evidence type="ECO:0000256" key="7">
    <source>
        <dbReference type="RuleBase" id="RU361156"/>
    </source>
</evidence>
<accession>A0A2K3E739</accession>
<dbReference type="OrthoDB" id="443318at2759"/>
<dbReference type="RefSeq" id="XP_001689647.2">
    <property type="nucleotide sequence ID" value="XM_001689595.2"/>
</dbReference>
<evidence type="ECO:0000256" key="1">
    <source>
        <dbReference type="ARBA" id="ARBA00009431"/>
    </source>
</evidence>
<evidence type="ECO:0000256" key="5">
    <source>
        <dbReference type="ARBA" id="ARBA00022801"/>
    </source>
</evidence>
<dbReference type="EC" id="3.4.16.-" evidence="7"/>
<dbReference type="PRINTS" id="PR00724">
    <property type="entry name" value="CRBOXYPTASEC"/>
</dbReference>
<keyword evidence="4" id="KW-0732">Signal</keyword>
<dbReference type="PANTHER" id="PTHR11802:SF113">
    <property type="entry name" value="SERINE CARBOXYPEPTIDASE CTSA-4.1"/>
    <property type="match status" value="1"/>
</dbReference>
<dbReference type="InterPro" id="IPR018202">
    <property type="entry name" value="Ser_caboxypep_ser_AS"/>
</dbReference>
<dbReference type="InterPro" id="IPR001563">
    <property type="entry name" value="Peptidase_S10"/>
</dbReference>
<protein>
    <recommendedName>
        <fullName evidence="7">Carboxypeptidase</fullName>
        <ecNumber evidence="7">3.4.16.-</ecNumber>
    </recommendedName>
</protein>
<evidence type="ECO:0000256" key="6">
    <source>
        <dbReference type="ARBA" id="ARBA00023180"/>
    </source>
</evidence>